<organism evidence="2">
    <name type="scientific">marine sediment metagenome</name>
    <dbReference type="NCBI Taxonomy" id="412755"/>
    <lineage>
        <taxon>unclassified sequences</taxon>
        <taxon>metagenomes</taxon>
        <taxon>ecological metagenomes</taxon>
    </lineage>
</organism>
<feature type="transmembrane region" description="Helical" evidence="1">
    <location>
        <begin position="21"/>
        <end position="40"/>
    </location>
</feature>
<name>X1RTB9_9ZZZZ</name>
<gene>
    <name evidence="2" type="ORF">S06H3_65569</name>
</gene>
<protein>
    <submittedName>
        <fullName evidence="2">Uncharacterized protein</fullName>
    </submittedName>
</protein>
<evidence type="ECO:0000256" key="1">
    <source>
        <dbReference type="SAM" id="Phobius"/>
    </source>
</evidence>
<evidence type="ECO:0000313" key="2">
    <source>
        <dbReference type="EMBL" id="GAI70206.1"/>
    </source>
</evidence>
<dbReference type="EMBL" id="BARV01044213">
    <property type="protein sequence ID" value="GAI70206.1"/>
    <property type="molecule type" value="Genomic_DNA"/>
</dbReference>
<dbReference type="AlphaFoldDB" id="X1RTB9"/>
<comment type="caution">
    <text evidence="2">The sequence shown here is derived from an EMBL/GenBank/DDBJ whole genome shotgun (WGS) entry which is preliminary data.</text>
</comment>
<keyword evidence="1" id="KW-0812">Transmembrane</keyword>
<keyword evidence="1" id="KW-0472">Membrane</keyword>
<keyword evidence="1" id="KW-1133">Transmembrane helix</keyword>
<feature type="non-terminal residue" evidence="2">
    <location>
        <position position="75"/>
    </location>
</feature>
<reference evidence="2" key="1">
    <citation type="journal article" date="2014" name="Front. Microbiol.">
        <title>High frequency of phylogenetically diverse reductive dehalogenase-homologous genes in deep subseafloor sedimentary metagenomes.</title>
        <authorList>
            <person name="Kawai M."/>
            <person name="Futagami T."/>
            <person name="Toyoda A."/>
            <person name="Takaki Y."/>
            <person name="Nishi S."/>
            <person name="Hori S."/>
            <person name="Arai W."/>
            <person name="Tsubouchi T."/>
            <person name="Morono Y."/>
            <person name="Uchiyama I."/>
            <person name="Ito T."/>
            <person name="Fujiyama A."/>
            <person name="Inagaki F."/>
            <person name="Takami H."/>
        </authorList>
    </citation>
    <scope>NUCLEOTIDE SEQUENCE</scope>
    <source>
        <strain evidence="2">Expedition CK06-06</strain>
    </source>
</reference>
<feature type="transmembrane region" description="Helical" evidence="1">
    <location>
        <begin position="52"/>
        <end position="73"/>
    </location>
</feature>
<proteinExistence type="predicted"/>
<sequence>MNKVILIFKKEILDAIRDTRTFFVCVITPFLLYPILIFKKEILDAIRDTRTFFVWVITPFLLYPILFIVMGYFMQ</sequence>
<accession>X1RTB9</accession>